<dbReference type="EMBL" id="LAZR01000105">
    <property type="protein sequence ID" value="KKN91149.1"/>
    <property type="molecule type" value="Genomic_DNA"/>
</dbReference>
<dbReference type="Gene3D" id="1.10.260.40">
    <property type="entry name" value="lambda repressor-like DNA-binding domains"/>
    <property type="match status" value="1"/>
</dbReference>
<dbReference type="InterPro" id="IPR010982">
    <property type="entry name" value="Lambda_DNA-bd_dom_sf"/>
</dbReference>
<protein>
    <recommendedName>
        <fullName evidence="1">HTH psq-type domain-containing protein</fullName>
    </recommendedName>
</protein>
<dbReference type="GO" id="GO:0003677">
    <property type="term" value="F:DNA binding"/>
    <property type="evidence" value="ECO:0007669"/>
    <property type="project" value="InterPro"/>
</dbReference>
<gene>
    <name evidence="2" type="ORF">LCGC14_0220140</name>
</gene>
<dbReference type="InterPro" id="IPR007889">
    <property type="entry name" value="HTH_Psq"/>
</dbReference>
<comment type="caution">
    <text evidence="2">The sequence shown here is derived from an EMBL/GenBank/DDBJ whole genome shotgun (WGS) entry which is preliminary data.</text>
</comment>
<proteinExistence type="predicted"/>
<evidence type="ECO:0000313" key="2">
    <source>
        <dbReference type="EMBL" id="KKN91149.1"/>
    </source>
</evidence>
<name>A0A0F9UHL0_9ZZZZ</name>
<reference evidence="2" key="1">
    <citation type="journal article" date="2015" name="Nature">
        <title>Complex archaea that bridge the gap between prokaryotes and eukaryotes.</title>
        <authorList>
            <person name="Spang A."/>
            <person name="Saw J.H."/>
            <person name="Jorgensen S.L."/>
            <person name="Zaremba-Niedzwiedzka K."/>
            <person name="Martijn J."/>
            <person name="Lind A.E."/>
            <person name="van Eijk R."/>
            <person name="Schleper C."/>
            <person name="Guy L."/>
            <person name="Ettema T.J."/>
        </authorList>
    </citation>
    <scope>NUCLEOTIDE SEQUENCE</scope>
</reference>
<feature type="domain" description="HTH psq-type" evidence="1">
    <location>
        <begin position="111"/>
        <end position="157"/>
    </location>
</feature>
<sequence>MTKRIDRKQIPDHPLYFADRKGRIWRKFFGRWRVINPVIHHDGFQYTYTGSSAKKKLTQRLVCAAFKGLCCEELPLCIRKARGQQPRRLRSQRYLDWGSYGDKRPGASYHHLTLKEQTMIIKLHRNGTTQISLARQFGVSQPAISCLVNGKTKLRKHVP</sequence>
<dbReference type="AlphaFoldDB" id="A0A0F9UHL0"/>
<accession>A0A0F9UHL0</accession>
<dbReference type="Pfam" id="PF04218">
    <property type="entry name" value="CENP-B_N"/>
    <property type="match status" value="1"/>
</dbReference>
<evidence type="ECO:0000259" key="1">
    <source>
        <dbReference type="Pfam" id="PF04218"/>
    </source>
</evidence>
<organism evidence="2">
    <name type="scientific">marine sediment metagenome</name>
    <dbReference type="NCBI Taxonomy" id="412755"/>
    <lineage>
        <taxon>unclassified sequences</taxon>
        <taxon>metagenomes</taxon>
        <taxon>ecological metagenomes</taxon>
    </lineage>
</organism>